<comment type="caution">
    <text evidence="1">The sequence shown here is derived from an EMBL/GenBank/DDBJ whole genome shotgun (WGS) entry which is preliminary data.</text>
</comment>
<gene>
    <name evidence="1" type="ORF">BS47DRAFT_661295</name>
</gene>
<dbReference type="EMBL" id="MU129215">
    <property type="protein sequence ID" value="KAF9504545.1"/>
    <property type="molecule type" value="Genomic_DNA"/>
</dbReference>
<dbReference type="AlphaFoldDB" id="A0A9P6AEP5"/>
<accession>A0A9P6AEP5</accession>
<evidence type="ECO:0000313" key="2">
    <source>
        <dbReference type="Proteomes" id="UP000886523"/>
    </source>
</evidence>
<keyword evidence="2" id="KW-1185">Reference proteome</keyword>
<organism evidence="1 2">
    <name type="scientific">Hydnum rufescens UP504</name>
    <dbReference type="NCBI Taxonomy" id="1448309"/>
    <lineage>
        <taxon>Eukaryota</taxon>
        <taxon>Fungi</taxon>
        <taxon>Dikarya</taxon>
        <taxon>Basidiomycota</taxon>
        <taxon>Agaricomycotina</taxon>
        <taxon>Agaricomycetes</taxon>
        <taxon>Cantharellales</taxon>
        <taxon>Hydnaceae</taxon>
        <taxon>Hydnum</taxon>
    </lineage>
</organism>
<dbReference type="Proteomes" id="UP000886523">
    <property type="component" value="Unassembled WGS sequence"/>
</dbReference>
<name>A0A9P6AEP5_9AGAM</name>
<proteinExistence type="predicted"/>
<protein>
    <submittedName>
        <fullName evidence="1">Uncharacterized protein</fullName>
    </submittedName>
</protein>
<evidence type="ECO:0000313" key="1">
    <source>
        <dbReference type="EMBL" id="KAF9504545.1"/>
    </source>
</evidence>
<sequence>MSLASCQRYKPCKEQEFPLIPFRECQQSCTSNQSLHVLLRVPAVAIFDSATNCLAASQTFRHASISSPRSNATISSPFFPRERKNIIVLDCLHERQGFALPTHAHWEARG</sequence>
<reference evidence="1" key="1">
    <citation type="journal article" date="2020" name="Nat. Commun.">
        <title>Large-scale genome sequencing of mycorrhizal fungi provides insights into the early evolution of symbiotic traits.</title>
        <authorList>
            <person name="Miyauchi S."/>
            <person name="Kiss E."/>
            <person name="Kuo A."/>
            <person name="Drula E."/>
            <person name="Kohler A."/>
            <person name="Sanchez-Garcia M."/>
            <person name="Morin E."/>
            <person name="Andreopoulos B."/>
            <person name="Barry K.W."/>
            <person name="Bonito G."/>
            <person name="Buee M."/>
            <person name="Carver A."/>
            <person name="Chen C."/>
            <person name="Cichocki N."/>
            <person name="Clum A."/>
            <person name="Culley D."/>
            <person name="Crous P.W."/>
            <person name="Fauchery L."/>
            <person name="Girlanda M."/>
            <person name="Hayes R.D."/>
            <person name="Keri Z."/>
            <person name="LaButti K."/>
            <person name="Lipzen A."/>
            <person name="Lombard V."/>
            <person name="Magnuson J."/>
            <person name="Maillard F."/>
            <person name="Murat C."/>
            <person name="Nolan M."/>
            <person name="Ohm R.A."/>
            <person name="Pangilinan J."/>
            <person name="Pereira M.F."/>
            <person name="Perotto S."/>
            <person name="Peter M."/>
            <person name="Pfister S."/>
            <person name="Riley R."/>
            <person name="Sitrit Y."/>
            <person name="Stielow J.B."/>
            <person name="Szollosi G."/>
            <person name="Zifcakova L."/>
            <person name="Stursova M."/>
            <person name="Spatafora J.W."/>
            <person name="Tedersoo L."/>
            <person name="Vaario L.M."/>
            <person name="Yamada A."/>
            <person name="Yan M."/>
            <person name="Wang P."/>
            <person name="Xu J."/>
            <person name="Bruns T."/>
            <person name="Baldrian P."/>
            <person name="Vilgalys R."/>
            <person name="Dunand C."/>
            <person name="Henrissat B."/>
            <person name="Grigoriev I.V."/>
            <person name="Hibbett D."/>
            <person name="Nagy L.G."/>
            <person name="Martin F.M."/>
        </authorList>
    </citation>
    <scope>NUCLEOTIDE SEQUENCE</scope>
    <source>
        <strain evidence="1">UP504</strain>
    </source>
</reference>